<dbReference type="Proteomes" id="UP000503840">
    <property type="component" value="Unassembled WGS sequence"/>
</dbReference>
<dbReference type="InterPro" id="IPR050793">
    <property type="entry name" value="CMP-NeuNAc_synthase"/>
</dbReference>
<evidence type="ECO:0000313" key="1">
    <source>
        <dbReference type="EMBL" id="GFM35034.1"/>
    </source>
</evidence>
<dbReference type="Pfam" id="PF02348">
    <property type="entry name" value="CTP_transf_3"/>
    <property type="match status" value="1"/>
</dbReference>
<dbReference type="Gene3D" id="3.90.550.10">
    <property type="entry name" value="Spore Coat Polysaccharide Biosynthesis Protein SpsA, Chain A"/>
    <property type="match status" value="1"/>
</dbReference>
<dbReference type="InterPro" id="IPR029044">
    <property type="entry name" value="Nucleotide-diphossugar_trans"/>
</dbReference>
<comment type="caution">
    <text evidence="1">The sequence shown here is derived from an EMBL/GenBank/DDBJ whole genome shotgun (WGS) entry which is preliminary data.</text>
</comment>
<protein>
    <submittedName>
        <fullName evidence="1">Acylneuraminate cytidylyltransferase</fullName>
    </submittedName>
</protein>
<dbReference type="RefSeq" id="WP_174406671.1">
    <property type="nucleotide sequence ID" value="NZ_BLVO01000016.1"/>
</dbReference>
<sequence>MKAIGFIFARGGSKGLPRKNVKLLGGKPLIAHAVEQALASTHINRVIVSTEDEEIARVAREYGAETPFMRPAELATDAAPERLAWRHAVEYLRANDPDGDFDVFVSVPAVAPLRSPEDIDACVNKLVSTDADTVFTVVKTTRSPFFNMVTLDAQANVRIAVPLDSTITRRQDAPSCWDITPLCYASRPDSILKYDTLFGGVVKAVEVPVERAFDIDTPWDFRLTELIYNDLHKRQAMEKP</sequence>
<keyword evidence="1" id="KW-0808">Transferase</keyword>
<proteinExistence type="predicted"/>
<reference evidence="1 2" key="1">
    <citation type="submission" date="2020-05" db="EMBL/GenBank/DDBJ databases">
        <title>Draft genome sequence of Desulfovibrio sp. strain HN2T.</title>
        <authorList>
            <person name="Ueno A."/>
            <person name="Tamazawa S."/>
            <person name="Tamamura S."/>
            <person name="Murakami T."/>
            <person name="Kiyama T."/>
            <person name="Inomata H."/>
            <person name="Amano Y."/>
            <person name="Miyakawa K."/>
            <person name="Tamaki H."/>
            <person name="Naganuma T."/>
            <person name="Kaneko K."/>
        </authorList>
    </citation>
    <scope>NUCLEOTIDE SEQUENCE [LARGE SCALE GENOMIC DNA]</scope>
    <source>
        <strain evidence="1 2">HN2</strain>
    </source>
</reference>
<organism evidence="1 2">
    <name type="scientific">Desulfovibrio subterraneus</name>
    <dbReference type="NCBI Taxonomy" id="2718620"/>
    <lineage>
        <taxon>Bacteria</taxon>
        <taxon>Pseudomonadati</taxon>
        <taxon>Thermodesulfobacteriota</taxon>
        <taxon>Desulfovibrionia</taxon>
        <taxon>Desulfovibrionales</taxon>
        <taxon>Desulfovibrionaceae</taxon>
        <taxon>Desulfovibrio</taxon>
    </lineage>
</organism>
<accession>A0A7J0BPN9</accession>
<keyword evidence="1" id="KW-0548">Nucleotidyltransferase</keyword>
<dbReference type="InterPro" id="IPR003329">
    <property type="entry name" value="Cytidylyl_trans"/>
</dbReference>
<dbReference type="SUPFAM" id="SSF53448">
    <property type="entry name" value="Nucleotide-diphospho-sugar transferases"/>
    <property type="match status" value="1"/>
</dbReference>
<dbReference type="PANTHER" id="PTHR21485:SF6">
    <property type="entry name" value="N-ACYLNEURAMINATE CYTIDYLYLTRANSFERASE-RELATED"/>
    <property type="match status" value="1"/>
</dbReference>
<dbReference type="GO" id="GO:0008781">
    <property type="term" value="F:N-acylneuraminate cytidylyltransferase activity"/>
    <property type="evidence" value="ECO:0007669"/>
    <property type="project" value="TreeGrafter"/>
</dbReference>
<gene>
    <name evidence="1" type="primary">neuA</name>
    <name evidence="1" type="ORF">DSM101010T_33990</name>
</gene>
<dbReference type="CDD" id="cd02513">
    <property type="entry name" value="CMP-NeuAc_Synthase"/>
    <property type="match status" value="1"/>
</dbReference>
<dbReference type="AlphaFoldDB" id="A0A7J0BPN9"/>
<keyword evidence="2" id="KW-1185">Reference proteome</keyword>
<name>A0A7J0BPN9_9BACT</name>
<dbReference type="PANTHER" id="PTHR21485">
    <property type="entry name" value="HAD SUPERFAMILY MEMBERS CMAS AND KDSC"/>
    <property type="match status" value="1"/>
</dbReference>
<evidence type="ECO:0000313" key="2">
    <source>
        <dbReference type="Proteomes" id="UP000503840"/>
    </source>
</evidence>
<dbReference type="EMBL" id="BLVO01000016">
    <property type="protein sequence ID" value="GFM35034.1"/>
    <property type="molecule type" value="Genomic_DNA"/>
</dbReference>